<dbReference type="Pfam" id="PF01810">
    <property type="entry name" value="LysE"/>
    <property type="match status" value="1"/>
</dbReference>
<dbReference type="GO" id="GO:0015171">
    <property type="term" value="F:amino acid transmembrane transporter activity"/>
    <property type="evidence" value="ECO:0007669"/>
    <property type="project" value="TreeGrafter"/>
</dbReference>
<evidence type="ECO:0000256" key="3">
    <source>
        <dbReference type="ARBA" id="ARBA00022692"/>
    </source>
</evidence>
<feature type="transmembrane region" description="Helical" evidence="6">
    <location>
        <begin position="135"/>
        <end position="157"/>
    </location>
</feature>
<feature type="transmembrane region" description="Helical" evidence="6">
    <location>
        <begin position="12"/>
        <end position="30"/>
    </location>
</feature>
<keyword evidence="5 6" id="KW-0472">Membrane</keyword>
<dbReference type="PANTHER" id="PTHR30086">
    <property type="entry name" value="ARGININE EXPORTER PROTEIN ARGO"/>
    <property type="match status" value="1"/>
</dbReference>
<dbReference type="AlphaFoldDB" id="A0A6M1RVG2"/>
<evidence type="ECO:0000256" key="1">
    <source>
        <dbReference type="ARBA" id="ARBA00004651"/>
    </source>
</evidence>
<dbReference type="GO" id="GO:0005886">
    <property type="term" value="C:plasma membrane"/>
    <property type="evidence" value="ECO:0007669"/>
    <property type="project" value="UniProtKB-SubCell"/>
</dbReference>
<protein>
    <submittedName>
        <fullName evidence="7">LysE family transporter</fullName>
    </submittedName>
</protein>
<keyword evidence="4 6" id="KW-1133">Transmembrane helix</keyword>
<proteinExistence type="predicted"/>
<feature type="transmembrane region" description="Helical" evidence="6">
    <location>
        <begin position="75"/>
        <end position="93"/>
    </location>
</feature>
<feature type="transmembrane region" description="Helical" evidence="6">
    <location>
        <begin position="163"/>
        <end position="186"/>
    </location>
</feature>
<comment type="subcellular location">
    <subcellularLocation>
        <location evidence="1">Cell membrane</location>
        <topology evidence="1">Multi-pass membrane protein</topology>
    </subcellularLocation>
</comment>
<reference evidence="7 8" key="1">
    <citation type="submission" date="2020-02" db="EMBL/GenBank/DDBJ databases">
        <title>Draft genome sequence of Limisphaera ngatamarikiensis NGM72.4T, a thermophilic Verrucomicrobia grouped in subdivision 3.</title>
        <authorList>
            <person name="Carere C.R."/>
            <person name="Steen J."/>
            <person name="Hugenholtz P."/>
            <person name="Stott M.B."/>
        </authorList>
    </citation>
    <scope>NUCLEOTIDE SEQUENCE [LARGE SCALE GENOMIC DNA]</scope>
    <source>
        <strain evidence="7 8">NGM72.4</strain>
    </source>
</reference>
<evidence type="ECO:0000256" key="5">
    <source>
        <dbReference type="ARBA" id="ARBA00023136"/>
    </source>
</evidence>
<evidence type="ECO:0000313" key="7">
    <source>
        <dbReference type="EMBL" id="NGO40555.1"/>
    </source>
</evidence>
<dbReference type="PANTHER" id="PTHR30086:SF20">
    <property type="entry name" value="ARGININE EXPORTER PROTEIN ARGO-RELATED"/>
    <property type="match status" value="1"/>
</dbReference>
<evidence type="ECO:0000256" key="6">
    <source>
        <dbReference type="SAM" id="Phobius"/>
    </source>
</evidence>
<feature type="transmembrane region" description="Helical" evidence="6">
    <location>
        <begin position="42"/>
        <end position="63"/>
    </location>
</feature>
<evidence type="ECO:0000256" key="4">
    <source>
        <dbReference type="ARBA" id="ARBA00022989"/>
    </source>
</evidence>
<accession>A0A6M1RVG2</accession>
<dbReference type="RefSeq" id="WP_165109264.1">
    <property type="nucleotide sequence ID" value="NZ_JAAKYA010000096.1"/>
</dbReference>
<dbReference type="Proteomes" id="UP000477311">
    <property type="component" value="Unassembled WGS sequence"/>
</dbReference>
<keyword evidence="3 6" id="KW-0812">Transmembrane</keyword>
<dbReference type="EMBL" id="JAAKYA010000096">
    <property type="protein sequence ID" value="NGO40555.1"/>
    <property type="molecule type" value="Genomic_DNA"/>
</dbReference>
<feature type="transmembrane region" description="Helical" evidence="6">
    <location>
        <begin position="207"/>
        <end position="225"/>
    </location>
</feature>
<gene>
    <name evidence="7" type="ORF">G4L39_14295</name>
</gene>
<evidence type="ECO:0000256" key="2">
    <source>
        <dbReference type="ARBA" id="ARBA00022475"/>
    </source>
</evidence>
<dbReference type="InterPro" id="IPR001123">
    <property type="entry name" value="LeuE-type"/>
</dbReference>
<evidence type="ECO:0000313" key="8">
    <source>
        <dbReference type="Proteomes" id="UP000477311"/>
    </source>
</evidence>
<keyword evidence="8" id="KW-1185">Reference proteome</keyword>
<keyword evidence="2" id="KW-1003">Cell membrane</keyword>
<comment type="caution">
    <text evidence="7">The sequence shown here is derived from an EMBL/GenBank/DDBJ whole genome shotgun (WGS) entry which is preliminary data.</text>
</comment>
<sequence>MREVILSGLTGWISGLLLSIPVGPVNLTIMNEAARWGFRRGWFIGLGAACMEVIYCGLAFAGVSSFFGQPLVESFMEVFSFLFLVFLGLKFLLTRSVETAPRVSRGSRLEQRLEARLEARFHPHSAFMIGWIRTLANPGVLLFWIILAGNFMARGWVDPGWPGKLACLLGVGAATLGWFTALSWGASRGMGRLSEPALLKMERASGVVLLLLAAIHGAHIAWQLAGLRHH</sequence>
<organism evidence="7 8">
    <name type="scientific">Limisphaera ngatamarikiensis</name>
    <dbReference type="NCBI Taxonomy" id="1324935"/>
    <lineage>
        <taxon>Bacteria</taxon>
        <taxon>Pseudomonadati</taxon>
        <taxon>Verrucomicrobiota</taxon>
        <taxon>Verrucomicrobiia</taxon>
        <taxon>Limisphaerales</taxon>
        <taxon>Limisphaeraceae</taxon>
        <taxon>Limisphaera</taxon>
    </lineage>
</organism>
<name>A0A6M1RVG2_9BACT</name>